<evidence type="ECO:0000256" key="2">
    <source>
        <dbReference type="ARBA" id="ARBA00012329"/>
    </source>
</evidence>
<organism evidence="4 5">
    <name type="scientific">Aphanomyces astaci</name>
    <name type="common">Crayfish plague agent</name>
    <dbReference type="NCBI Taxonomy" id="112090"/>
    <lineage>
        <taxon>Eukaryota</taxon>
        <taxon>Sar</taxon>
        <taxon>Stramenopiles</taxon>
        <taxon>Oomycota</taxon>
        <taxon>Saprolegniomycetes</taxon>
        <taxon>Saprolegniales</taxon>
        <taxon>Verrucalvaceae</taxon>
        <taxon>Aphanomyces</taxon>
    </lineage>
</organism>
<feature type="non-terminal residue" evidence="4">
    <location>
        <position position="250"/>
    </location>
</feature>
<sequence>MMVLPKACAVLARRSARGMPRLRTRIRTAMYSSQVDGQSSSLRKIFDAVATGKVSVSKAMDDWNALEYDVLEDFAKLDGQRAARTGFPEVVYSEGKTTDQVTTILVAMKKTNEMVLATRVSADVAALVKAHADLTVVCVLCAGTSDLPVAEEAAVTLELAGVHVQRIYDVGVAGLHRLLRNRQAIEDGDAIIVVAGMDGALPGVVSSKCQSCSLFSSALDRRDDAAEVGRLVLDDVDAFAAAVEGMKTRH</sequence>
<feature type="domain" description="PurE" evidence="3">
    <location>
        <begin position="135"/>
        <end position="243"/>
    </location>
</feature>
<evidence type="ECO:0000259" key="3">
    <source>
        <dbReference type="SMART" id="SM01001"/>
    </source>
</evidence>
<reference evidence="4 5" key="1">
    <citation type="submission" date="2018-08" db="EMBL/GenBank/DDBJ databases">
        <title>Aphanomyces genome sequencing and annotation.</title>
        <authorList>
            <person name="Minardi D."/>
            <person name="Oidtmann B."/>
            <person name="Van Der Giezen M."/>
            <person name="Studholme D.J."/>
        </authorList>
    </citation>
    <scope>NUCLEOTIDE SEQUENCE [LARGE SCALE GENOMIC DNA]</scope>
    <source>
        <strain evidence="4 5">D2</strain>
    </source>
</reference>
<comment type="pathway">
    <text evidence="1">Purine metabolism; IMP biosynthesis via de novo pathway; 5-amino-1-(5-phospho-D-ribosyl)imidazole-4-carboxylate from 5-amino-1-(5-phospho-D-ribosyl)imidazole (carboxylase route): step 1/1.</text>
</comment>
<protein>
    <recommendedName>
        <fullName evidence="2">phosphoribosylaminoimidazole carboxylase</fullName>
        <ecNumber evidence="2">4.1.1.21</ecNumber>
    </recommendedName>
</protein>
<dbReference type="EMBL" id="QUTD01003054">
    <property type="protein sequence ID" value="RHY74207.1"/>
    <property type="molecule type" value="Genomic_DNA"/>
</dbReference>
<dbReference type="PANTHER" id="PTHR43064:SF1">
    <property type="entry name" value="SLL1489 PROTEIN"/>
    <property type="match status" value="1"/>
</dbReference>
<dbReference type="InterPro" id="IPR000031">
    <property type="entry name" value="PurE_dom"/>
</dbReference>
<accession>A0A397E0U7</accession>
<gene>
    <name evidence="4" type="ORF">DYB30_002440</name>
</gene>
<dbReference type="GO" id="GO:0004638">
    <property type="term" value="F:phosphoribosylaminoimidazole carboxylase activity"/>
    <property type="evidence" value="ECO:0007669"/>
    <property type="project" value="UniProtKB-EC"/>
</dbReference>
<dbReference type="SMART" id="SM01001">
    <property type="entry name" value="AIRC"/>
    <property type="match status" value="1"/>
</dbReference>
<dbReference type="Proteomes" id="UP000266643">
    <property type="component" value="Unassembled WGS sequence"/>
</dbReference>
<evidence type="ECO:0000313" key="4">
    <source>
        <dbReference type="EMBL" id="RHY74207.1"/>
    </source>
</evidence>
<dbReference type="SUPFAM" id="SSF52255">
    <property type="entry name" value="N5-CAIR mutase (phosphoribosylaminoimidazole carboxylase, PurE)"/>
    <property type="match status" value="1"/>
</dbReference>
<evidence type="ECO:0000313" key="5">
    <source>
        <dbReference type="Proteomes" id="UP000266643"/>
    </source>
</evidence>
<dbReference type="PANTHER" id="PTHR43064">
    <property type="entry name" value="PHOSPHORIBOSYLAMINOIMIDAZOLE CARBOXYLASE-RELATED"/>
    <property type="match status" value="1"/>
</dbReference>
<dbReference type="AlphaFoldDB" id="A0A397E0U7"/>
<dbReference type="UniPathway" id="UPA00074">
    <property type="reaction ID" value="UER00130"/>
</dbReference>
<dbReference type="Gene3D" id="3.40.50.1970">
    <property type="match status" value="1"/>
</dbReference>
<dbReference type="VEuPathDB" id="FungiDB:H257_05068"/>
<dbReference type="GO" id="GO:0016787">
    <property type="term" value="F:hydrolase activity"/>
    <property type="evidence" value="ECO:0007669"/>
    <property type="project" value="InterPro"/>
</dbReference>
<name>A0A397E0U7_APHAT</name>
<proteinExistence type="predicted"/>
<dbReference type="EC" id="4.1.1.21" evidence="2"/>
<comment type="caution">
    <text evidence="4">The sequence shown here is derived from an EMBL/GenBank/DDBJ whole genome shotgun (WGS) entry which is preliminary data.</text>
</comment>
<dbReference type="GO" id="GO:0006189">
    <property type="term" value="P:'de novo' IMP biosynthetic process"/>
    <property type="evidence" value="ECO:0007669"/>
    <property type="project" value="UniProtKB-UniPathway"/>
</dbReference>
<dbReference type="InterPro" id="IPR039476">
    <property type="entry name" value="P2CMN_synthase_LarB"/>
</dbReference>
<evidence type="ECO:0000256" key="1">
    <source>
        <dbReference type="ARBA" id="ARBA00004747"/>
    </source>
</evidence>